<organism evidence="6">
    <name type="scientific">Fervidicoccus fontis</name>
    <dbReference type="NCBI Taxonomy" id="683846"/>
    <lineage>
        <taxon>Archaea</taxon>
        <taxon>Thermoproteota</taxon>
        <taxon>Thermoprotei</taxon>
        <taxon>Fervidicoccales</taxon>
        <taxon>Fervidicoccaceae</taxon>
        <taxon>Fervidicoccus</taxon>
    </lineage>
</organism>
<comment type="similarity">
    <text evidence="1 5">Belongs to the universal ribosomal protein uL29 family.</text>
</comment>
<dbReference type="NCBIfam" id="TIGR00012">
    <property type="entry name" value="L29"/>
    <property type="match status" value="1"/>
</dbReference>
<comment type="caution">
    <text evidence="6">The sequence shown here is derived from an EMBL/GenBank/DDBJ whole genome shotgun (WGS) entry which is preliminary data.</text>
</comment>
<dbReference type="FunFam" id="1.10.287.310:FF:000001">
    <property type="entry name" value="50S ribosomal protein L29"/>
    <property type="match status" value="1"/>
</dbReference>
<dbReference type="GO" id="GO:0003735">
    <property type="term" value="F:structural constituent of ribosome"/>
    <property type="evidence" value="ECO:0007669"/>
    <property type="project" value="InterPro"/>
</dbReference>
<accession>A0A7C1E1W7</accession>
<dbReference type="GO" id="GO:0006412">
    <property type="term" value="P:translation"/>
    <property type="evidence" value="ECO:0007669"/>
    <property type="project" value="UniProtKB-UniRule"/>
</dbReference>
<evidence type="ECO:0000256" key="5">
    <source>
        <dbReference type="HAMAP-Rule" id="MF_00374"/>
    </source>
</evidence>
<dbReference type="InterPro" id="IPR001854">
    <property type="entry name" value="Ribosomal_uL29"/>
</dbReference>
<sequence length="71" mass="8504">MGIKLKDLRKMTREERLEKLRELRDELMKLRMKARIGTVENPGKIRSIRKTIARILTIEREEQLKAQSTKK</sequence>
<reference evidence="6" key="1">
    <citation type="journal article" date="2020" name="mSystems">
        <title>Genome- and Community-Level Interaction Insights into Carbon Utilization and Element Cycling Functions of Hydrothermarchaeota in Hydrothermal Sediment.</title>
        <authorList>
            <person name="Zhou Z."/>
            <person name="Liu Y."/>
            <person name="Xu W."/>
            <person name="Pan J."/>
            <person name="Luo Z.H."/>
            <person name="Li M."/>
        </authorList>
    </citation>
    <scope>NUCLEOTIDE SEQUENCE [LARGE SCALE GENOMIC DNA]</scope>
    <source>
        <strain evidence="6">SpSt-123</strain>
    </source>
</reference>
<dbReference type="InterPro" id="IPR018254">
    <property type="entry name" value="Ribosomal_uL29_CS"/>
</dbReference>
<dbReference type="PANTHER" id="PTHR10916:SF0">
    <property type="entry name" value="LARGE RIBOSOMAL SUBUNIT PROTEIN UL29C"/>
    <property type="match status" value="1"/>
</dbReference>
<dbReference type="CDD" id="cd00427">
    <property type="entry name" value="Ribosomal_L29_HIP"/>
    <property type="match status" value="1"/>
</dbReference>
<keyword evidence="3 5" id="KW-0687">Ribonucleoprotein</keyword>
<dbReference type="PANTHER" id="PTHR10916">
    <property type="entry name" value="60S RIBOSOMAL PROTEIN L35/50S RIBOSOMAL PROTEIN L29"/>
    <property type="match status" value="1"/>
</dbReference>
<dbReference type="GO" id="GO:0022625">
    <property type="term" value="C:cytosolic large ribosomal subunit"/>
    <property type="evidence" value="ECO:0007669"/>
    <property type="project" value="TreeGrafter"/>
</dbReference>
<name>A0A7C1E1W7_9CREN</name>
<evidence type="ECO:0000313" key="6">
    <source>
        <dbReference type="EMBL" id="HDS10819.1"/>
    </source>
</evidence>
<evidence type="ECO:0000256" key="3">
    <source>
        <dbReference type="ARBA" id="ARBA00023274"/>
    </source>
</evidence>
<protein>
    <recommendedName>
        <fullName evidence="4 5">Large ribosomal subunit protein uL29</fullName>
    </recommendedName>
</protein>
<dbReference type="SUPFAM" id="SSF46561">
    <property type="entry name" value="Ribosomal protein L29 (L29p)"/>
    <property type="match status" value="1"/>
</dbReference>
<dbReference type="AlphaFoldDB" id="A0A7C1E1W7"/>
<dbReference type="Pfam" id="PF00831">
    <property type="entry name" value="Ribosomal_L29"/>
    <property type="match status" value="1"/>
</dbReference>
<dbReference type="PROSITE" id="PS00579">
    <property type="entry name" value="RIBOSOMAL_L29"/>
    <property type="match status" value="1"/>
</dbReference>
<proteinExistence type="inferred from homology"/>
<evidence type="ECO:0000256" key="2">
    <source>
        <dbReference type="ARBA" id="ARBA00022980"/>
    </source>
</evidence>
<gene>
    <name evidence="6" type="primary">rpmC</name>
    <name evidence="5" type="synonym">rpl29</name>
    <name evidence="6" type="ORF">ENO04_04310</name>
</gene>
<keyword evidence="2 5" id="KW-0689">Ribosomal protein</keyword>
<dbReference type="HAMAP" id="MF_00374">
    <property type="entry name" value="Ribosomal_uL29"/>
    <property type="match status" value="1"/>
</dbReference>
<dbReference type="Gene3D" id="1.10.287.310">
    <property type="match status" value="1"/>
</dbReference>
<evidence type="ECO:0000256" key="1">
    <source>
        <dbReference type="ARBA" id="ARBA00009254"/>
    </source>
</evidence>
<dbReference type="InterPro" id="IPR036049">
    <property type="entry name" value="Ribosomal_uL29_sf"/>
</dbReference>
<dbReference type="EMBL" id="DSDY01000134">
    <property type="protein sequence ID" value="HDS10819.1"/>
    <property type="molecule type" value="Genomic_DNA"/>
</dbReference>
<evidence type="ECO:0000256" key="4">
    <source>
        <dbReference type="ARBA" id="ARBA00035204"/>
    </source>
</evidence>
<dbReference type="InterPro" id="IPR050063">
    <property type="entry name" value="Ribosomal_protein_uL29"/>
</dbReference>